<dbReference type="OrthoDB" id="9795666at2"/>
<dbReference type="EMBL" id="QKMR01000014">
    <property type="protein sequence ID" value="PYG87000.1"/>
    <property type="molecule type" value="Genomic_DNA"/>
</dbReference>
<reference evidence="8 9" key="1">
    <citation type="submission" date="2018-06" db="EMBL/GenBank/DDBJ databases">
        <title>Genomic Encyclopedia of Type Strains, Phase I: the one thousand microbial genomes (KMG-I) project.</title>
        <authorList>
            <person name="Kyrpides N."/>
        </authorList>
    </citation>
    <scope>NUCLEOTIDE SEQUENCE [LARGE SCALE GENOMIC DNA]</scope>
    <source>
        <strain evidence="8 9">DSM 19573</strain>
    </source>
</reference>
<keyword evidence="4" id="KW-0238">DNA-binding</keyword>
<dbReference type="InterPro" id="IPR039425">
    <property type="entry name" value="RNA_pol_sigma-70-like"/>
</dbReference>
<dbReference type="InterPro" id="IPR013249">
    <property type="entry name" value="RNA_pol_sigma70_r4_t2"/>
</dbReference>
<gene>
    <name evidence="8" type="ORF">LY28_02378</name>
</gene>
<dbReference type="RefSeq" id="WP_110462402.1">
    <property type="nucleotide sequence ID" value="NZ_QKMR01000014.1"/>
</dbReference>
<comment type="similarity">
    <text evidence="1">Belongs to the sigma-70 factor family. ECF subfamily.</text>
</comment>
<accession>A0A318XIF1</accession>
<dbReference type="SUPFAM" id="SSF88659">
    <property type="entry name" value="Sigma3 and sigma4 domains of RNA polymerase sigma factors"/>
    <property type="match status" value="1"/>
</dbReference>
<dbReference type="GO" id="GO:0003677">
    <property type="term" value="F:DNA binding"/>
    <property type="evidence" value="ECO:0007669"/>
    <property type="project" value="UniProtKB-KW"/>
</dbReference>
<dbReference type="AlphaFoldDB" id="A0A318XIF1"/>
<keyword evidence="9" id="KW-1185">Reference proteome</keyword>
<evidence type="ECO:0000259" key="6">
    <source>
        <dbReference type="Pfam" id="PF04542"/>
    </source>
</evidence>
<dbReference type="Pfam" id="PF08281">
    <property type="entry name" value="Sigma70_r4_2"/>
    <property type="match status" value="1"/>
</dbReference>
<dbReference type="NCBIfam" id="TIGR02937">
    <property type="entry name" value="sigma70-ECF"/>
    <property type="match status" value="1"/>
</dbReference>
<dbReference type="PANTHER" id="PTHR43133:SF8">
    <property type="entry name" value="RNA POLYMERASE SIGMA FACTOR HI_1459-RELATED"/>
    <property type="match status" value="1"/>
</dbReference>
<evidence type="ECO:0000313" key="9">
    <source>
        <dbReference type="Proteomes" id="UP000248132"/>
    </source>
</evidence>
<evidence type="ECO:0000259" key="7">
    <source>
        <dbReference type="Pfam" id="PF08281"/>
    </source>
</evidence>
<name>A0A318XIF1_9FIRM</name>
<dbReference type="InterPro" id="IPR014284">
    <property type="entry name" value="RNA_pol_sigma-70_dom"/>
</dbReference>
<dbReference type="InterPro" id="IPR036388">
    <property type="entry name" value="WH-like_DNA-bd_sf"/>
</dbReference>
<evidence type="ECO:0000256" key="3">
    <source>
        <dbReference type="ARBA" id="ARBA00023082"/>
    </source>
</evidence>
<protein>
    <submittedName>
        <fullName evidence="8">RNA polymerase sigma-70 factor (ECF subfamily)</fullName>
    </submittedName>
</protein>
<proteinExistence type="inferred from homology"/>
<evidence type="ECO:0000256" key="2">
    <source>
        <dbReference type="ARBA" id="ARBA00023015"/>
    </source>
</evidence>
<dbReference type="Pfam" id="PF04542">
    <property type="entry name" value="Sigma70_r2"/>
    <property type="match status" value="1"/>
</dbReference>
<dbReference type="Gene3D" id="1.10.1740.10">
    <property type="match status" value="1"/>
</dbReference>
<dbReference type="PANTHER" id="PTHR43133">
    <property type="entry name" value="RNA POLYMERASE ECF-TYPE SIGMA FACTO"/>
    <property type="match status" value="1"/>
</dbReference>
<feature type="domain" description="RNA polymerase sigma-70 region 2" evidence="6">
    <location>
        <begin position="13"/>
        <end position="73"/>
    </location>
</feature>
<evidence type="ECO:0000313" key="8">
    <source>
        <dbReference type="EMBL" id="PYG87000.1"/>
    </source>
</evidence>
<keyword evidence="3" id="KW-0731">Sigma factor</keyword>
<dbReference type="Gene3D" id="1.10.10.10">
    <property type="entry name" value="Winged helix-like DNA-binding domain superfamily/Winged helix DNA-binding domain"/>
    <property type="match status" value="1"/>
</dbReference>
<dbReference type="GO" id="GO:0016987">
    <property type="term" value="F:sigma factor activity"/>
    <property type="evidence" value="ECO:0007669"/>
    <property type="project" value="UniProtKB-KW"/>
</dbReference>
<evidence type="ECO:0000256" key="4">
    <source>
        <dbReference type="ARBA" id="ARBA00023125"/>
    </source>
</evidence>
<feature type="domain" description="RNA polymerase sigma factor 70 region 4 type 2" evidence="7">
    <location>
        <begin position="101"/>
        <end position="153"/>
    </location>
</feature>
<dbReference type="InterPro" id="IPR007627">
    <property type="entry name" value="RNA_pol_sigma70_r2"/>
</dbReference>
<comment type="caution">
    <text evidence="8">The sequence shown here is derived from an EMBL/GenBank/DDBJ whole genome shotgun (WGS) entry which is preliminary data.</text>
</comment>
<dbReference type="Proteomes" id="UP000248132">
    <property type="component" value="Unassembled WGS sequence"/>
</dbReference>
<keyword evidence="2" id="KW-0805">Transcription regulation</keyword>
<dbReference type="GO" id="GO:0006352">
    <property type="term" value="P:DNA-templated transcription initiation"/>
    <property type="evidence" value="ECO:0007669"/>
    <property type="project" value="InterPro"/>
</dbReference>
<evidence type="ECO:0000256" key="1">
    <source>
        <dbReference type="ARBA" id="ARBA00010641"/>
    </source>
</evidence>
<sequence>MKKDAFGELYCLYFKQVYLYAYSLCRNHHMAEDLTNDTFYKAMLALDKEVPSTKYWLLRVCRNLFFDFCRKNRDKILPLEDALLSRDEDPLEKLLQDEKHRRLYRAMQALSQWDRELLTMFYYGECSIHWISDFTGHSPGAVKTALSRARSRLKNLMQEE</sequence>
<dbReference type="InterPro" id="IPR013324">
    <property type="entry name" value="RNA_pol_sigma_r3/r4-like"/>
</dbReference>
<dbReference type="SUPFAM" id="SSF88946">
    <property type="entry name" value="Sigma2 domain of RNA polymerase sigma factors"/>
    <property type="match status" value="1"/>
</dbReference>
<evidence type="ECO:0000256" key="5">
    <source>
        <dbReference type="ARBA" id="ARBA00023163"/>
    </source>
</evidence>
<keyword evidence="5" id="KW-0804">Transcription</keyword>
<dbReference type="InterPro" id="IPR013325">
    <property type="entry name" value="RNA_pol_sigma_r2"/>
</dbReference>
<organism evidence="8 9">
    <name type="scientific">Ruminiclostridium sufflavum DSM 19573</name>
    <dbReference type="NCBI Taxonomy" id="1121337"/>
    <lineage>
        <taxon>Bacteria</taxon>
        <taxon>Bacillati</taxon>
        <taxon>Bacillota</taxon>
        <taxon>Clostridia</taxon>
        <taxon>Eubacteriales</taxon>
        <taxon>Oscillospiraceae</taxon>
        <taxon>Ruminiclostridium</taxon>
    </lineage>
</organism>